<evidence type="ECO:0000313" key="1">
    <source>
        <dbReference type="EMBL" id="SPJ81817.1"/>
    </source>
</evidence>
<organism evidence="1 2">
    <name type="scientific">Fusarium torulosum</name>
    <dbReference type="NCBI Taxonomy" id="33205"/>
    <lineage>
        <taxon>Eukaryota</taxon>
        <taxon>Fungi</taxon>
        <taxon>Dikarya</taxon>
        <taxon>Ascomycota</taxon>
        <taxon>Pezizomycotina</taxon>
        <taxon>Sordariomycetes</taxon>
        <taxon>Hypocreomycetidae</taxon>
        <taxon>Hypocreales</taxon>
        <taxon>Nectriaceae</taxon>
        <taxon>Fusarium</taxon>
    </lineage>
</organism>
<proteinExistence type="predicted"/>
<accession>A0AAE8SL70</accession>
<gene>
    <name evidence="1" type="ORF">FTOL_09222</name>
</gene>
<evidence type="ECO:0000313" key="2">
    <source>
        <dbReference type="Proteomes" id="UP001187734"/>
    </source>
</evidence>
<protein>
    <submittedName>
        <fullName evidence="1">Uncharacterized protein</fullName>
    </submittedName>
</protein>
<sequence>MGLGRLIVFMGVSNTIPHHGHMHKLVLKRLDHEFGTPRSWRGVKKRKRKFLFAVWGYGDYGDICLYGVTQYYFVVFVKDAETVEEDHTDLLAAVKDASGWQDAEFQCSWTGMKPLVREHVSEWLYPGKDRKGPRPQVGQLADIQKLVDAQASHGGCSR</sequence>
<reference evidence="1" key="1">
    <citation type="submission" date="2018-03" db="EMBL/GenBank/DDBJ databases">
        <authorList>
            <person name="Guldener U."/>
        </authorList>
    </citation>
    <scope>NUCLEOTIDE SEQUENCE</scope>
</reference>
<comment type="caution">
    <text evidence="1">The sequence shown here is derived from an EMBL/GenBank/DDBJ whole genome shotgun (WGS) entry which is preliminary data.</text>
</comment>
<dbReference type="Proteomes" id="UP001187734">
    <property type="component" value="Unassembled WGS sequence"/>
</dbReference>
<keyword evidence="2" id="KW-1185">Reference proteome</keyword>
<name>A0AAE8SL70_9HYPO</name>
<dbReference type="EMBL" id="ONZP01000335">
    <property type="protein sequence ID" value="SPJ81817.1"/>
    <property type="molecule type" value="Genomic_DNA"/>
</dbReference>
<dbReference type="AlphaFoldDB" id="A0AAE8SL70"/>